<gene>
    <name evidence="17" type="ORF">DW070_01475</name>
</gene>
<evidence type="ECO:0000256" key="8">
    <source>
        <dbReference type="ARBA" id="ARBA00022967"/>
    </source>
</evidence>
<comment type="cofactor">
    <cofactor evidence="1">
        <name>[4Fe-4S] cluster</name>
        <dbReference type="ChEBI" id="CHEBI:49883"/>
    </cofactor>
</comment>
<keyword evidence="11" id="KW-0520">NAD</keyword>
<feature type="domain" description="4Fe-4S ferredoxin-type" evidence="15">
    <location>
        <begin position="181"/>
        <end position="212"/>
    </location>
</feature>
<protein>
    <submittedName>
        <fullName evidence="17">4Fe-4S dicluster domain-containing protein</fullName>
    </submittedName>
</protein>
<evidence type="ECO:0000259" key="16">
    <source>
        <dbReference type="PROSITE" id="PS51839"/>
    </source>
</evidence>
<dbReference type="Pfam" id="PF02906">
    <property type="entry name" value="Fe_hyd_lg_C"/>
    <property type="match status" value="1"/>
</dbReference>
<dbReference type="InterPro" id="IPR013352">
    <property type="entry name" value="Fe_hydrogenase_subset"/>
</dbReference>
<dbReference type="SUPFAM" id="SSF53920">
    <property type="entry name" value="Fe-only hydrogenase"/>
    <property type="match status" value="1"/>
</dbReference>
<name>A0A3E2TT03_9FIRM</name>
<dbReference type="InterPro" id="IPR019574">
    <property type="entry name" value="NADH_UbQ_OxRdtase_Gsu_4Fe4S-bd"/>
</dbReference>
<dbReference type="InterPro" id="IPR017896">
    <property type="entry name" value="4Fe4S_Fe-S-bd"/>
</dbReference>
<dbReference type="InterPro" id="IPR001041">
    <property type="entry name" value="2Fe-2S_ferredoxin-type"/>
</dbReference>
<evidence type="ECO:0000256" key="5">
    <source>
        <dbReference type="ARBA" id="ARBA00022714"/>
    </source>
</evidence>
<evidence type="ECO:0000256" key="1">
    <source>
        <dbReference type="ARBA" id="ARBA00001966"/>
    </source>
</evidence>
<dbReference type="PROSITE" id="PS00641">
    <property type="entry name" value="COMPLEX1_75K_1"/>
    <property type="match status" value="1"/>
</dbReference>
<dbReference type="PROSITE" id="PS00198">
    <property type="entry name" value="4FE4S_FER_1"/>
    <property type="match status" value="1"/>
</dbReference>
<comment type="subcellular location">
    <subcellularLocation>
        <location evidence="2">Membrane</location>
    </subcellularLocation>
</comment>
<dbReference type="Gene3D" id="3.40.950.10">
    <property type="entry name" value="Fe-only Hydrogenase (Larger Subunit), Chain L, domain 3"/>
    <property type="match status" value="1"/>
</dbReference>
<dbReference type="InterPro" id="IPR036991">
    <property type="entry name" value="Fe_hydrogenase_ssu_sf"/>
</dbReference>
<evidence type="ECO:0000256" key="10">
    <source>
        <dbReference type="ARBA" id="ARBA00023014"/>
    </source>
</evidence>
<evidence type="ECO:0000256" key="11">
    <source>
        <dbReference type="ARBA" id="ARBA00023027"/>
    </source>
</evidence>
<feature type="domain" description="4Fe-4S ferredoxin-type" evidence="15">
    <location>
        <begin position="140"/>
        <end position="170"/>
    </location>
</feature>
<dbReference type="NCBIfam" id="NF040763">
    <property type="entry name" value="FeFe_hydrog_A6"/>
    <property type="match status" value="1"/>
</dbReference>
<keyword evidence="8" id="KW-1278">Translocase</keyword>
<evidence type="ECO:0000256" key="4">
    <source>
        <dbReference type="ARBA" id="ARBA00022485"/>
    </source>
</evidence>
<evidence type="ECO:0000259" key="15">
    <source>
        <dbReference type="PROSITE" id="PS51379"/>
    </source>
</evidence>
<dbReference type="PANTHER" id="PTHR11615">
    <property type="entry name" value="NITRATE, FORMATE, IRON DEHYDROGENASE"/>
    <property type="match status" value="1"/>
</dbReference>
<dbReference type="SMART" id="SM00902">
    <property type="entry name" value="Fe_hyd_SSU"/>
    <property type="match status" value="1"/>
</dbReference>
<dbReference type="Gene3D" id="3.10.20.740">
    <property type="match status" value="1"/>
</dbReference>
<dbReference type="GO" id="GO:0051537">
    <property type="term" value="F:2 iron, 2 sulfur cluster binding"/>
    <property type="evidence" value="ECO:0007669"/>
    <property type="project" value="UniProtKB-KW"/>
</dbReference>
<keyword evidence="4" id="KW-0004">4Fe-4S</keyword>
<proteinExistence type="inferred from homology"/>
<keyword evidence="6" id="KW-0479">Metal-binding</keyword>
<keyword evidence="7" id="KW-0677">Repeat</keyword>
<dbReference type="Pfam" id="PF02256">
    <property type="entry name" value="Fe_hyd_SSU"/>
    <property type="match status" value="1"/>
</dbReference>
<reference evidence="17 18" key="1">
    <citation type="submission" date="2018-08" db="EMBL/GenBank/DDBJ databases">
        <title>A genome reference for cultivated species of the human gut microbiota.</title>
        <authorList>
            <person name="Zou Y."/>
            <person name="Xue W."/>
            <person name="Luo G."/>
        </authorList>
    </citation>
    <scope>NUCLEOTIDE SEQUENCE [LARGE SCALE GENOMIC DNA]</scope>
    <source>
        <strain evidence="17 18">AF45-17</strain>
    </source>
</reference>
<organism evidence="17 18">
    <name type="scientific">Coprococcus catus</name>
    <dbReference type="NCBI Taxonomy" id="116085"/>
    <lineage>
        <taxon>Bacteria</taxon>
        <taxon>Bacillati</taxon>
        <taxon>Bacillota</taxon>
        <taxon>Clostridia</taxon>
        <taxon>Lachnospirales</taxon>
        <taxon>Lachnospiraceae</taxon>
        <taxon>Coprococcus</taxon>
    </lineage>
</organism>
<comment type="caution">
    <text evidence="17">The sequence shown here is derived from an EMBL/GenBank/DDBJ whole genome shotgun (WGS) entry which is preliminary data.</text>
</comment>
<dbReference type="Proteomes" id="UP000260773">
    <property type="component" value="Unassembled WGS sequence"/>
</dbReference>
<dbReference type="InterPro" id="IPR000283">
    <property type="entry name" value="NADH_UbQ_OxRdtase_75kDa_su_CS"/>
</dbReference>
<dbReference type="CDD" id="cd00207">
    <property type="entry name" value="fer2"/>
    <property type="match status" value="1"/>
</dbReference>
<dbReference type="AlphaFoldDB" id="A0A3E2TT03"/>
<evidence type="ECO:0000256" key="13">
    <source>
        <dbReference type="ARBA" id="ARBA00034078"/>
    </source>
</evidence>
<dbReference type="GO" id="GO:0016020">
    <property type="term" value="C:membrane"/>
    <property type="evidence" value="ECO:0007669"/>
    <property type="project" value="UniProtKB-SubCell"/>
</dbReference>
<dbReference type="InterPro" id="IPR049830">
    <property type="entry name" value="HndD"/>
</dbReference>
<dbReference type="FunFam" id="3.30.70.20:FF:000035">
    <property type="entry name" value="Iron hydrogenase 1"/>
    <property type="match status" value="1"/>
</dbReference>
<feature type="domain" description="4Fe-4S His(Cys)3-ligated-type" evidence="16">
    <location>
        <begin position="80"/>
        <end position="119"/>
    </location>
</feature>
<keyword evidence="5" id="KW-0001">2Fe-2S</keyword>
<dbReference type="GO" id="GO:0008901">
    <property type="term" value="F:ferredoxin hydrogenase activity"/>
    <property type="evidence" value="ECO:0007669"/>
    <property type="project" value="InterPro"/>
</dbReference>
<evidence type="ECO:0000256" key="7">
    <source>
        <dbReference type="ARBA" id="ARBA00022737"/>
    </source>
</evidence>
<dbReference type="InterPro" id="IPR004108">
    <property type="entry name" value="Fe_hydrogenase_lsu_C"/>
</dbReference>
<keyword evidence="12" id="KW-0472">Membrane</keyword>
<dbReference type="PROSITE" id="PS51379">
    <property type="entry name" value="4FE4S_FER_2"/>
    <property type="match status" value="2"/>
</dbReference>
<dbReference type="Pfam" id="PF12838">
    <property type="entry name" value="Fer4_7"/>
    <property type="match status" value="1"/>
</dbReference>
<keyword evidence="10" id="KW-0411">Iron-sulfur</keyword>
<evidence type="ECO:0000256" key="12">
    <source>
        <dbReference type="ARBA" id="ARBA00023136"/>
    </source>
</evidence>
<dbReference type="GO" id="GO:0042773">
    <property type="term" value="P:ATP synthesis coupled electron transport"/>
    <property type="evidence" value="ECO:0007669"/>
    <property type="project" value="InterPro"/>
</dbReference>
<evidence type="ECO:0000256" key="6">
    <source>
        <dbReference type="ARBA" id="ARBA00022723"/>
    </source>
</evidence>
<keyword evidence="9" id="KW-0408">Iron</keyword>
<dbReference type="NCBIfam" id="TIGR02512">
    <property type="entry name" value="FeFe_hydrog_A"/>
    <property type="match status" value="1"/>
</dbReference>
<dbReference type="GO" id="GO:0008137">
    <property type="term" value="F:NADH dehydrogenase (ubiquinone) activity"/>
    <property type="evidence" value="ECO:0007669"/>
    <property type="project" value="InterPro"/>
</dbReference>
<dbReference type="EMBL" id="QVEP01000002">
    <property type="protein sequence ID" value="RGB82216.1"/>
    <property type="molecule type" value="Genomic_DNA"/>
</dbReference>
<dbReference type="GO" id="GO:0005506">
    <property type="term" value="F:iron ion binding"/>
    <property type="evidence" value="ECO:0007669"/>
    <property type="project" value="InterPro"/>
</dbReference>
<dbReference type="GO" id="GO:0051539">
    <property type="term" value="F:4 iron, 4 sulfur cluster binding"/>
    <property type="evidence" value="ECO:0007669"/>
    <property type="project" value="UniProtKB-KW"/>
</dbReference>
<dbReference type="InterPro" id="IPR050340">
    <property type="entry name" value="Cytosolic_Fe-S_CAF"/>
</dbReference>
<dbReference type="SUPFAM" id="SSF54292">
    <property type="entry name" value="2Fe-2S ferredoxin-like"/>
    <property type="match status" value="1"/>
</dbReference>
<feature type="domain" description="2Fe-2S ferredoxin-type" evidence="14">
    <location>
        <begin position="2"/>
        <end position="80"/>
    </location>
</feature>
<evidence type="ECO:0000256" key="9">
    <source>
        <dbReference type="ARBA" id="ARBA00023004"/>
    </source>
</evidence>
<comment type="cofactor">
    <cofactor evidence="13">
        <name>[2Fe-2S] cluster</name>
        <dbReference type="ChEBI" id="CHEBI:190135"/>
    </cofactor>
</comment>
<evidence type="ECO:0000259" key="14">
    <source>
        <dbReference type="PROSITE" id="PS51085"/>
    </source>
</evidence>
<dbReference type="RefSeq" id="WP_015513462.1">
    <property type="nucleotide sequence ID" value="NZ_JAQDKA010000007.1"/>
</dbReference>
<dbReference type="SMART" id="SM00929">
    <property type="entry name" value="NADH-G_4Fe-4S_3"/>
    <property type="match status" value="1"/>
</dbReference>
<dbReference type="PROSITE" id="PS51839">
    <property type="entry name" value="4FE4S_HC3"/>
    <property type="match status" value="1"/>
</dbReference>
<dbReference type="Pfam" id="PF10588">
    <property type="entry name" value="NADH-G_4Fe-4S_3"/>
    <property type="match status" value="1"/>
</dbReference>
<dbReference type="Gene3D" id="3.40.50.1780">
    <property type="match status" value="1"/>
</dbReference>
<dbReference type="InterPro" id="IPR036010">
    <property type="entry name" value="2Fe-2S_ferredoxin-like_sf"/>
</dbReference>
<dbReference type="InterPro" id="IPR017900">
    <property type="entry name" value="4Fe4S_Fe_S_CS"/>
</dbReference>
<evidence type="ECO:0000256" key="3">
    <source>
        <dbReference type="ARBA" id="ARBA00005404"/>
    </source>
</evidence>
<sequence length="581" mass="63277">MENITIKINGVEVSAPAGSTILEAARLAHIDIPTLCYLKEINEIGACRMCIVEVKGARSLVASCVYPINPGMEVWTNTPKVIESRKKTLELLLSNHKKECLSCVRSGNCELQQLCKELGVEDENYYSGEMTPAMIDTSAAHMVRDNSKCILCRRCSAVCEKVQGIGVIGPNERGFKSYIGTAFNMDLADTSCVSCGQCIAVCPTGALHEKDNTDEIFEAIADPDKYVVVQTAPSVRAGLGEEFGYPMGTDVEGKMVAALRRLGFDKVFDTDFAADLTIMEEAHEFLDRVQNGGKLPLITSCSPGWIKYCEHYFPDMTENLSSCKSPQQMFGATLKTYYAEKMGIDPKKIVSVSVMPCTAKKFEIGRDDEDAAGVPDVDIAITTRELARMIKKVGIMFTELPDEEFDSPLGESTGAAVIFGATGGVMEAALRTAVETLTGEELKNVEFQEVRGTEGIKEATYNVAGMDVKVAVASGLGNARKLLDKVKSGEADYHFIEIMGCPGGCVNGGGQPQVRGSVRNFTDVRAIRAKALYDNDAAKSIRKSHENPAIQQLYKEFFGEPGSHKAHEILHTSYVKRVINK</sequence>
<dbReference type="InterPro" id="IPR009016">
    <property type="entry name" value="Fe_hydrogenase"/>
</dbReference>
<evidence type="ECO:0000313" key="17">
    <source>
        <dbReference type="EMBL" id="RGB82216.1"/>
    </source>
</evidence>
<dbReference type="InterPro" id="IPR003149">
    <property type="entry name" value="Fe_hydrogenase_ssu"/>
</dbReference>
<evidence type="ECO:0000313" key="18">
    <source>
        <dbReference type="Proteomes" id="UP000260773"/>
    </source>
</evidence>
<dbReference type="FunFam" id="3.10.20.740:FF:000004">
    <property type="entry name" value="NADH-quinone oxidoreductase"/>
    <property type="match status" value="1"/>
</dbReference>
<dbReference type="Pfam" id="PF13510">
    <property type="entry name" value="Fer2_4"/>
    <property type="match status" value="1"/>
</dbReference>
<comment type="similarity">
    <text evidence="3">Belongs to the complex I 75 kDa subunit family.</text>
</comment>
<dbReference type="Gene3D" id="3.30.70.20">
    <property type="match status" value="1"/>
</dbReference>
<dbReference type="SUPFAM" id="SSF54862">
    <property type="entry name" value="4Fe-4S ferredoxins"/>
    <property type="match status" value="1"/>
</dbReference>
<accession>A0A3E2TT03</accession>
<evidence type="ECO:0000256" key="2">
    <source>
        <dbReference type="ARBA" id="ARBA00004370"/>
    </source>
</evidence>
<dbReference type="Gene3D" id="4.10.260.20">
    <property type="entry name" value="Iron hydrogenase, small subunit"/>
    <property type="match status" value="1"/>
</dbReference>
<dbReference type="PROSITE" id="PS51085">
    <property type="entry name" value="2FE2S_FER_2"/>
    <property type="match status" value="1"/>
</dbReference>